<gene>
    <name evidence="1" type="ORF">NCGR_LOCUS25319</name>
</gene>
<evidence type="ECO:0000313" key="2">
    <source>
        <dbReference type="Proteomes" id="UP000604825"/>
    </source>
</evidence>
<sequence length="98" mass="11341">MSRLYIDEDVVQNDGFTWRFTGFYGEPHTNKKTLSWKALRTFHAARKHPWLCLGDFNEILLSCEKEGGQPRPQRCMDKFRDALEDCSLTDLGFAGDPL</sequence>
<evidence type="ECO:0000313" key="1">
    <source>
        <dbReference type="EMBL" id="CAD6237922.1"/>
    </source>
</evidence>
<comment type="caution">
    <text evidence="1">The sequence shown here is derived from an EMBL/GenBank/DDBJ whole genome shotgun (WGS) entry which is preliminary data.</text>
</comment>
<dbReference type="InterPro" id="IPR036691">
    <property type="entry name" value="Endo/exonu/phosph_ase_sf"/>
</dbReference>
<organism evidence="1 2">
    <name type="scientific">Miscanthus lutarioriparius</name>
    <dbReference type="NCBI Taxonomy" id="422564"/>
    <lineage>
        <taxon>Eukaryota</taxon>
        <taxon>Viridiplantae</taxon>
        <taxon>Streptophyta</taxon>
        <taxon>Embryophyta</taxon>
        <taxon>Tracheophyta</taxon>
        <taxon>Spermatophyta</taxon>
        <taxon>Magnoliopsida</taxon>
        <taxon>Liliopsida</taxon>
        <taxon>Poales</taxon>
        <taxon>Poaceae</taxon>
        <taxon>PACMAD clade</taxon>
        <taxon>Panicoideae</taxon>
        <taxon>Andropogonodae</taxon>
        <taxon>Andropogoneae</taxon>
        <taxon>Saccharinae</taxon>
        <taxon>Miscanthus</taxon>
    </lineage>
</organism>
<dbReference type="EMBL" id="CAJGYO010000006">
    <property type="protein sequence ID" value="CAD6237922.1"/>
    <property type="molecule type" value="Genomic_DNA"/>
</dbReference>
<dbReference type="AlphaFoldDB" id="A0A811PDJ2"/>
<dbReference type="Gene3D" id="3.60.10.10">
    <property type="entry name" value="Endonuclease/exonuclease/phosphatase"/>
    <property type="match status" value="1"/>
</dbReference>
<dbReference type="SUPFAM" id="SSF56219">
    <property type="entry name" value="DNase I-like"/>
    <property type="match status" value="1"/>
</dbReference>
<protein>
    <recommendedName>
        <fullName evidence="3">Exo_endo_phos domain-containing protein</fullName>
    </recommendedName>
</protein>
<dbReference type="OrthoDB" id="688652at2759"/>
<keyword evidence="2" id="KW-1185">Reference proteome</keyword>
<dbReference type="Proteomes" id="UP000604825">
    <property type="component" value="Unassembled WGS sequence"/>
</dbReference>
<reference evidence="1" key="1">
    <citation type="submission" date="2020-10" db="EMBL/GenBank/DDBJ databases">
        <authorList>
            <person name="Han B."/>
            <person name="Lu T."/>
            <person name="Zhao Q."/>
            <person name="Huang X."/>
            <person name="Zhao Y."/>
        </authorList>
    </citation>
    <scope>NUCLEOTIDE SEQUENCE</scope>
</reference>
<name>A0A811PDJ2_9POAL</name>
<proteinExistence type="predicted"/>
<evidence type="ECO:0008006" key="3">
    <source>
        <dbReference type="Google" id="ProtNLM"/>
    </source>
</evidence>
<accession>A0A811PDJ2</accession>